<proteinExistence type="predicted"/>
<protein>
    <recommendedName>
        <fullName evidence="3">NERD domain-containing protein</fullName>
    </recommendedName>
</protein>
<dbReference type="KEGG" id="phe:Phep_1793"/>
<dbReference type="STRING" id="485917.Phep_1793"/>
<accession>C6XVD6</accession>
<dbReference type="OrthoDB" id="7060647at2"/>
<reference evidence="1 2" key="1">
    <citation type="journal article" date="2009" name="Stand. Genomic Sci.">
        <title>Complete genome sequence of Pedobacter heparinus type strain (HIM 762-3).</title>
        <authorList>
            <person name="Han C."/>
            <person name="Spring S."/>
            <person name="Lapidus A."/>
            <person name="Del Rio T.G."/>
            <person name="Tice H."/>
            <person name="Copeland A."/>
            <person name="Cheng J.F."/>
            <person name="Lucas S."/>
            <person name="Chen F."/>
            <person name="Nolan M."/>
            <person name="Bruce D."/>
            <person name="Goodwin L."/>
            <person name="Pitluck S."/>
            <person name="Ivanova N."/>
            <person name="Mavromatis K."/>
            <person name="Mikhailova N."/>
            <person name="Pati A."/>
            <person name="Chen A."/>
            <person name="Palaniappan K."/>
            <person name="Land M."/>
            <person name="Hauser L."/>
            <person name="Chang Y.J."/>
            <person name="Jeffries C.C."/>
            <person name="Saunders E."/>
            <person name="Chertkov O."/>
            <person name="Brettin T."/>
            <person name="Goker M."/>
            <person name="Rohde M."/>
            <person name="Bristow J."/>
            <person name="Eisen J.A."/>
            <person name="Markowitz V."/>
            <person name="Hugenholtz P."/>
            <person name="Kyrpides N.C."/>
            <person name="Klenk H.P."/>
            <person name="Detter J.C."/>
        </authorList>
    </citation>
    <scope>NUCLEOTIDE SEQUENCE [LARGE SCALE GENOMIC DNA]</scope>
    <source>
        <strain evidence="2">ATCC 13125 / DSM 2366 / CIP 104194 / JCM 7457 / NBRC 12017 / NCIMB 9290 / NRRL B-14731 / HIM 762-3</strain>
    </source>
</reference>
<name>C6XVD6_PEDHD</name>
<dbReference type="EMBL" id="CP001681">
    <property type="protein sequence ID" value="ACU04002.1"/>
    <property type="molecule type" value="Genomic_DNA"/>
</dbReference>
<dbReference type="AlphaFoldDB" id="C6XVD6"/>
<evidence type="ECO:0000313" key="2">
    <source>
        <dbReference type="Proteomes" id="UP000000852"/>
    </source>
</evidence>
<evidence type="ECO:0008006" key="3">
    <source>
        <dbReference type="Google" id="ProtNLM"/>
    </source>
</evidence>
<dbReference type="HOGENOM" id="CLU_032542_0_0_10"/>
<organism evidence="1 2">
    <name type="scientific">Pedobacter heparinus (strain ATCC 13125 / DSM 2366 / CIP 104194 / JCM 7457 / NBRC 12017 / NCIMB 9290 / NRRL B-14731 / HIM 762-3)</name>
    <dbReference type="NCBI Taxonomy" id="485917"/>
    <lineage>
        <taxon>Bacteria</taxon>
        <taxon>Pseudomonadati</taxon>
        <taxon>Bacteroidota</taxon>
        <taxon>Sphingobacteriia</taxon>
        <taxon>Sphingobacteriales</taxon>
        <taxon>Sphingobacteriaceae</taxon>
        <taxon>Pedobacter</taxon>
    </lineage>
</organism>
<dbReference type="RefSeq" id="WP_015807616.1">
    <property type="nucleotide sequence ID" value="NC_013061.1"/>
</dbReference>
<sequence>MENLESIAKELKAEIGQYDPDLFASRIVSIIHGLTHPWNQSVIKELVSPLRQLLYLLNLNLTSPVIKEYKEVFFEGSDWVHLVELLKKMEIIHQNEYGELKPFADDLFNDLSEDEVLRRRLIGVSTYNAFFHQGPLHFEEQLIEKISEIFKNFNSELKVNFGWDAVDFLSLYDCLDNLRQEKEDNAFMKKPQRKEPSVEEFKQNVSDALKNGKSFQEAMMEAAPFDTSIFEYQSNPSSVNIFYKGDLKDFSEVLSEALLANFTVRRTEMESFQFFSQPNQILKKPIYELNNGGYLIVDYRLLLSAIFSFLQQKCSEIIKKPNRLTSAKDKYLEKKVTEVFTDFYKKDQKAMIFSSYYLDGNERDLLVLSKDTALIIEAKAGNVREPMFDPDKAYDKIWSDFKETIDYGYEQAFSVKEKFLEKQVFDITDEKKKVLHSIDPGIYINIFSIIITYNKFGHAQNDLWLMLDLFDEDEEYPWSVCVDDLDIFLLAMKKMNFSLIDFNRFLKLRSQLHGNLVVNDEGRVMGHFLTNKRFQLNKGTYRFPASDDIIFDKLYSTGLGFKNERRLTMKQDPRIRKLY</sequence>
<evidence type="ECO:0000313" key="1">
    <source>
        <dbReference type="EMBL" id="ACU04002.1"/>
    </source>
</evidence>
<keyword evidence="2" id="KW-1185">Reference proteome</keyword>
<dbReference type="Proteomes" id="UP000000852">
    <property type="component" value="Chromosome"/>
</dbReference>
<gene>
    <name evidence="1" type="ordered locus">Phep_1793</name>
</gene>
<dbReference type="eggNOG" id="ENOG502Z9GZ">
    <property type="taxonomic scope" value="Bacteria"/>
</dbReference>